<keyword evidence="1" id="KW-0813">Transport</keyword>
<reference evidence="7" key="1">
    <citation type="submission" date="2018-06" db="EMBL/GenBank/DDBJ databases">
        <authorList>
            <person name="Zhirakovskaya E."/>
        </authorList>
    </citation>
    <scope>NUCLEOTIDE SEQUENCE</scope>
</reference>
<dbReference type="InterPro" id="IPR009056">
    <property type="entry name" value="Cyt_c-like_dom"/>
</dbReference>
<dbReference type="Pfam" id="PF00034">
    <property type="entry name" value="Cytochrom_C"/>
    <property type="match status" value="1"/>
</dbReference>
<dbReference type="InterPro" id="IPR036909">
    <property type="entry name" value="Cyt_c-like_dom_sf"/>
</dbReference>
<gene>
    <name evidence="7" type="ORF">MNBD_GAMMA25-801</name>
</gene>
<dbReference type="GO" id="GO:0009055">
    <property type="term" value="F:electron transfer activity"/>
    <property type="evidence" value="ECO:0007669"/>
    <property type="project" value="InterPro"/>
</dbReference>
<name>A0A3B1BQB8_9ZZZZ</name>
<feature type="domain" description="Cytochrome c" evidence="6">
    <location>
        <begin position="144"/>
        <end position="231"/>
    </location>
</feature>
<dbReference type="AlphaFoldDB" id="A0A3B1BQB8"/>
<dbReference type="PANTHER" id="PTHR33751:SF9">
    <property type="entry name" value="CYTOCHROME C4"/>
    <property type="match status" value="1"/>
</dbReference>
<dbReference type="InterPro" id="IPR050597">
    <property type="entry name" value="Cytochrome_c_Oxidase_Subunit"/>
</dbReference>
<dbReference type="Gene3D" id="1.10.760.10">
    <property type="entry name" value="Cytochrome c-like domain"/>
    <property type="match status" value="2"/>
</dbReference>
<dbReference type="PANTHER" id="PTHR33751">
    <property type="entry name" value="CBB3-TYPE CYTOCHROME C OXIDASE SUBUNIT FIXP"/>
    <property type="match status" value="1"/>
</dbReference>
<dbReference type="GO" id="GO:0020037">
    <property type="term" value="F:heme binding"/>
    <property type="evidence" value="ECO:0007669"/>
    <property type="project" value="InterPro"/>
</dbReference>
<dbReference type="GO" id="GO:0046872">
    <property type="term" value="F:metal ion binding"/>
    <property type="evidence" value="ECO:0007669"/>
    <property type="project" value="UniProtKB-KW"/>
</dbReference>
<evidence type="ECO:0000313" key="7">
    <source>
        <dbReference type="EMBL" id="VAX08525.1"/>
    </source>
</evidence>
<evidence type="ECO:0000259" key="6">
    <source>
        <dbReference type="PROSITE" id="PS51007"/>
    </source>
</evidence>
<organism evidence="7">
    <name type="scientific">hydrothermal vent metagenome</name>
    <dbReference type="NCBI Taxonomy" id="652676"/>
    <lineage>
        <taxon>unclassified sequences</taxon>
        <taxon>metagenomes</taxon>
        <taxon>ecological metagenomes</taxon>
    </lineage>
</organism>
<keyword evidence="2" id="KW-0349">Heme</keyword>
<protein>
    <recommendedName>
        <fullName evidence="6">Cytochrome c domain-containing protein</fullName>
    </recommendedName>
</protein>
<keyword evidence="3" id="KW-0479">Metal-binding</keyword>
<accession>A0A3B1BQB8</accession>
<evidence type="ECO:0000256" key="2">
    <source>
        <dbReference type="ARBA" id="ARBA00022617"/>
    </source>
</evidence>
<proteinExistence type="predicted"/>
<keyword evidence="5" id="KW-0408">Iron</keyword>
<evidence type="ECO:0000256" key="1">
    <source>
        <dbReference type="ARBA" id="ARBA00022448"/>
    </source>
</evidence>
<dbReference type="SUPFAM" id="SSF46626">
    <property type="entry name" value="Cytochrome c"/>
    <property type="match status" value="2"/>
</dbReference>
<dbReference type="EMBL" id="UOFY01000028">
    <property type="protein sequence ID" value="VAX08525.1"/>
    <property type="molecule type" value="Genomic_DNA"/>
</dbReference>
<sequence length="231" mass="25567">MSKSSVCKWGGPSGLLRSILFFVLGVSISTVNAAGENADWLITRYQAIVDNPDTFQEAYNAGRERSTLCSFCHGEDGNSIKDDVPNLAGQNPLYLWTQIDHFANGSRKNFVMEALAREFSHDDKLNLAIYFSAKNVRSQAADSSRAKKGRVLYKQSCMVCHGESAHGTEKFARLAGQKAGYLLQTLKSFRAAANNPSSKEAVRRSESMEMITRTLTDEDMLNLVAFLSSKY</sequence>
<dbReference type="PROSITE" id="PS51007">
    <property type="entry name" value="CYTC"/>
    <property type="match status" value="2"/>
</dbReference>
<keyword evidence="4" id="KW-0249">Electron transport</keyword>
<evidence type="ECO:0000256" key="5">
    <source>
        <dbReference type="ARBA" id="ARBA00023004"/>
    </source>
</evidence>
<evidence type="ECO:0000256" key="4">
    <source>
        <dbReference type="ARBA" id="ARBA00022982"/>
    </source>
</evidence>
<evidence type="ECO:0000256" key="3">
    <source>
        <dbReference type="ARBA" id="ARBA00022723"/>
    </source>
</evidence>
<feature type="domain" description="Cytochrome c" evidence="6">
    <location>
        <begin position="46"/>
        <end position="135"/>
    </location>
</feature>